<evidence type="ECO:0000259" key="2">
    <source>
        <dbReference type="Pfam" id="PF04892"/>
    </source>
</evidence>
<gene>
    <name evidence="3" type="ORF">OMP38_25190</name>
</gene>
<evidence type="ECO:0000313" key="3">
    <source>
        <dbReference type="EMBL" id="MDG0793752.1"/>
    </source>
</evidence>
<evidence type="ECO:0000313" key="4">
    <source>
        <dbReference type="Proteomes" id="UP001153387"/>
    </source>
</evidence>
<keyword evidence="1" id="KW-0472">Membrane</keyword>
<name>A0A9X4KK66_9BACL</name>
<dbReference type="AlphaFoldDB" id="A0A9X4KK66"/>
<feature type="transmembrane region" description="Helical" evidence="1">
    <location>
        <begin position="144"/>
        <end position="161"/>
    </location>
</feature>
<keyword evidence="4" id="KW-1185">Reference proteome</keyword>
<dbReference type="EMBL" id="JAPDHZ010000004">
    <property type="protein sequence ID" value="MDG0793752.1"/>
    <property type="molecule type" value="Genomic_DNA"/>
</dbReference>
<feature type="domain" description="VanZ-like" evidence="2">
    <location>
        <begin position="14"/>
        <end position="132"/>
    </location>
</feature>
<comment type="caution">
    <text evidence="3">The sequence shown here is derived from an EMBL/GenBank/DDBJ whole genome shotgun (WGS) entry which is preliminary data.</text>
</comment>
<accession>A0A9X4KK66</accession>
<dbReference type="Pfam" id="PF04892">
    <property type="entry name" value="VanZ"/>
    <property type="match status" value="1"/>
</dbReference>
<sequence length="301" mass="32939">MKPEKRKIVAAAAVLYALFVLYFMFLAFNRTGRAGGDIGYTFMFVPETVPLRFPKPTFMWLFGFGNVAAYIPFGIVIPYLYRWSFARFAASFLLAITLLETLQGLTRLGSFDVDDIISNTLGASIGYAAWRIGSASGRPARKCAVIVLSAMALLVGATFASEGLKAALQTKEGAFQPINLSEGANVSAAGRVPAFAVGGQPVTPLYNAYVAGTSSSYTFRLGHLKNVRFYANYGIPDRLAHEGRVSLFADGAPFAEFSGEYVSGMETIIVPFDRIDELRIVIEGNAAIWDVGYRKMVHWWE</sequence>
<dbReference type="Proteomes" id="UP001153387">
    <property type="component" value="Unassembled WGS sequence"/>
</dbReference>
<keyword evidence="1" id="KW-0812">Transmembrane</keyword>
<keyword evidence="1" id="KW-1133">Transmembrane helix</keyword>
<dbReference type="InterPro" id="IPR006976">
    <property type="entry name" value="VanZ-like"/>
</dbReference>
<reference evidence="3 4" key="1">
    <citation type="submission" date="2022-10" db="EMBL/GenBank/DDBJ databases">
        <title>Comparative genomic analysis of Cohnella hashimotonis sp. nov., isolated from the International Space Station.</title>
        <authorList>
            <person name="Simpson A."/>
            <person name="Venkateswaran K."/>
        </authorList>
    </citation>
    <scope>NUCLEOTIDE SEQUENCE [LARGE SCALE GENOMIC DNA]</scope>
    <source>
        <strain evidence="3 4">DSM 18997</strain>
    </source>
</reference>
<protein>
    <submittedName>
        <fullName evidence="3">VanZ family protein</fullName>
    </submittedName>
</protein>
<dbReference type="RefSeq" id="WP_277567484.1">
    <property type="nucleotide sequence ID" value="NZ_JAPDHZ010000004.1"/>
</dbReference>
<proteinExistence type="predicted"/>
<feature type="transmembrane region" description="Helical" evidence="1">
    <location>
        <begin position="58"/>
        <end position="81"/>
    </location>
</feature>
<organism evidence="3 4">
    <name type="scientific">Cohnella ginsengisoli</name>
    <dbReference type="NCBI Taxonomy" id="425004"/>
    <lineage>
        <taxon>Bacteria</taxon>
        <taxon>Bacillati</taxon>
        <taxon>Bacillota</taxon>
        <taxon>Bacilli</taxon>
        <taxon>Bacillales</taxon>
        <taxon>Paenibacillaceae</taxon>
        <taxon>Cohnella</taxon>
    </lineage>
</organism>
<evidence type="ECO:0000256" key="1">
    <source>
        <dbReference type="SAM" id="Phobius"/>
    </source>
</evidence>